<dbReference type="InterPro" id="IPR052017">
    <property type="entry name" value="TSUP"/>
</dbReference>
<dbReference type="PANTHER" id="PTHR30269:SF0">
    <property type="entry name" value="MEMBRANE TRANSPORTER PROTEIN YFCA-RELATED"/>
    <property type="match status" value="1"/>
</dbReference>
<keyword evidence="7 8" id="KW-0472">Membrane</keyword>
<accession>A0A0M5M6M9</accession>
<evidence type="ECO:0000256" key="7">
    <source>
        <dbReference type="ARBA" id="ARBA00023136"/>
    </source>
</evidence>
<dbReference type="Pfam" id="PF01925">
    <property type="entry name" value="TauE"/>
    <property type="match status" value="1"/>
</dbReference>
<dbReference type="Proteomes" id="UP000226179">
    <property type="component" value="Unassembled WGS sequence"/>
</dbReference>
<comment type="subcellular location">
    <subcellularLocation>
        <location evidence="1 8">Cell membrane</location>
        <topology evidence="1 8">Multi-pass membrane protein</topology>
    </subcellularLocation>
</comment>
<gene>
    <name evidence="10" type="ORF">RN90_11075</name>
    <name evidence="9" type="ORF">RN98_11215</name>
</gene>
<sequence length="256" mass="28128">MFQDFNVLNFLFLAFFCFLAAVIDAISGGGGLISLPAYFAVGFPPHVALGTNKVSSTLSTIASSFKFWKSKKVNVEIVSKLFIFSFVGAILGALTTISIEPKYFKPISFITLILVFLYTLKNKNIGEVNHYKGITFKTLLIGKIMAFFLGFYDGFLGPGTGSFLIFCLIKIFKVDFSFASGNTKILNLSSNFASLIVFTILGKSNFLYGVPIAIIMSFGAILGAKLAILKGNKFIKPVFLVVTIVLILKMSYEFFF</sequence>
<keyword evidence="3" id="KW-0813">Transport</keyword>
<feature type="transmembrane region" description="Helical" evidence="8">
    <location>
        <begin position="234"/>
        <end position="252"/>
    </location>
</feature>
<evidence type="ECO:0000313" key="12">
    <source>
        <dbReference type="Proteomes" id="UP000226179"/>
    </source>
</evidence>
<dbReference type="AlphaFoldDB" id="A0A0M5M6M9"/>
<feature type="transmembrane region" description="Helical" evidence="8">
    <location>
        <begin position="155"/>
        <end position="173"/>
    </location>
</feature>
<feature type="transmembrane region" description="Helical" evidence="8">
    <location>
        <begin position="208"/>
        <end position="227"/>
    </location>
</feature>
<dbReference type="PATRIC" id="fig|76859.3.peg.2266"/>
<dbReference type="PANTHER" id="PTHR30269">
    <property type="entry name" value="TRANSMEMBRANE PROTEIN YFCA"/>
    <property type="match status" value="1"/>
</dbReference>
<reference evidence="11" key="2">
    <citation type="submission" date="2015-09" db="EMBL/GenBank/DDBJ databases">
        <authorList>
            <person name="Kook J.-K."/>
            <person name="Park S.-N."/>
            <person name="Lim Y.K."/>
            <person name="Jo E."/>
        </authorList>
    </citation>
    <scope>NUCLEOTIDE SEQUENCE [LARGE SCALE GENOMIC DNA]</scope>
    <source>
        <strain evidence="11">KCOM 1279</strain>
    </source>
</reference>
<feature type="transmembrane region" description="Helical" evidence="8">
    <location>
        <begin position="77"/>
        <end position="97"/>
    </location>
</feature>
<feature type="transmembrane region" description="Helical" evidence="8">
    <location>
        <begin position="103"/>
        <end position="120"/>
    </location>
</feature>
<evidence type="ECO:0000256" key="2">
    <source>
        <dbReference type="ARBA" id="ARBA00009142"/>
    </source>
</evidence>
<reference evidence="9" key="1">
    <citation type="submission" date="2015-09" db="EMBL/GenBank/DDBJ databases">
        <authorList>
            <person name="Jackson K.R."/>
            <person name="Lunt B.L."/>
            <person name="Fisher J.N.B."/>
            <person name="Gardner A.V."/>
            <person name="Bailey M.E."/>
            <person name="Deus L.M."/>
            <person name="Earl A.S."/>
            <person name="Gibby P.D."/>
            <person name="Hartmann K.A."/>
            <person name="Liu J.E."/>
            <person name="Manci A.M."/>
            <person name="Nielsen D.A."/>
            <person name="Solomon M.B."/>
            <person name="Breakwell D.P."/>
            <person name="Burnett S.H."/>
            <person name="Grose J.H."/>
        </authorList>
    </citation>
    <scope>NUCLEOTIDE SEQUENCE [LARGE SCALE GENOMIC DNA]</scope>
    <source>
        <strain evidence="9">KCOM 1279</strain>
    </source>
</reference>
<organism evidence="9 11">
    <name type="scientific">Fusobacterium animalis</name>
    <dbReference type="NCBI Taxonomy" id="76859"/>
    <lineage>
        <taxon>Bacteria</taxon>
        <taxon>Fusobacteriati</taxon>
        <taxon>Fusobacteriota</taxon>
        <taxon>Fusobacteriia</taxon>
        <taxon>Fusobacteriales</taxon>
        <taxon>Fusobacteriaceae</taxon>
        <taxon>Fusobacterium</taxon>
    </lineage>
</organism>
<evidence type="ECO:0000313" key="10">
    <source>
        <dbReference type="EMBL" id="PGH25841.1"/>
    </source>
</evidence>
<evidence type="ECO:0000256" key="5">
    <source>
        <dbReference type="ARBA" id="ARBA00022692"/>
    </source>
</evidence>
<dbReference type="EMBL" id="CP012713">
    <property type="protein sequence ID" value="ALF18706.1"/>
    <property type="molecule type" value="Genomic_DNA"/>
</dbReference>
<dbReference type="InterPro" id="IPR002781">
    <property type="entry name" value="TM_pro_TauE-like"/>
</dbReference>
<dbReference type="GO" id="GO:0005886">
    <property type="term" value="C:plasma membrane"/>
    <property type="evidence" value="ECO:0007669"/>
    <property type="project" value="UniProtKB-SubCell"/>
</dbReference>
<dbReference type="EMBL" id="NJGJ01000001">
    <property type="protein sequence ID" value="PGH25841.1"/>
    <property type="molecule type" value="Genomic_DNA"/>
</dbReference>
<evidence type="ECO:0000256" key="4">
    <source>
        <dbReference type="ARBA" id="ARBA00022475"/>
    </source>
</evidence>
<evidence type="ECO:0000256" key="1">
    <source>
        <dbReference type="ARBA" id="ARBA00004651"/>
    </source>
</evidence>
<feature type="transmembrane region" description="Helical" evidence="8">
    <location>
        <begin position="132"/>
        <end position="149"/>
    </location>
</feature>
<evidence type="ECO:0000256" key="8">
    <source>
        <dbReference type="RuleBase" id="RU363041"/>
    </source>
</evidence>
<dbReference type="OrthoDB" id="554695at2"/>
<keyword evidence="5 8" id="KW-0812">Transmembrane</keyword>
<feature type="transmembrane region" description="Helical" evidence="8">
    <location>
        <begin position="185"/>
        <end position="202"/>
    </location>
</feature>
<evidence type="ECO:0000256" key="6">
    <source>
        <dbReference type="ARBA" id="ARBA00022989"/>
    </source>
</evidence>
<evidence type="ECO:0000313" key="9">
    <source>
        <dbReference type="EMBL" id="ALF18706.1"/>
    </source>
</evidence>
<evidence type="ECO:0000313" key="11">
    <source>
        <dbReference type="Proteomes" id="UP000063147"/>
    </source>
</evidence>
<evidence type="ECO:0000256" key="3">
    <source>
        <dbReference type="ARBA" id="ARBA00022448"/>
    </source>
</evidence>
<keyword evidence="4 8" id="KW-1003">Cell membrane</keyword>
<name>A0A0M5M6M9_9FUSO</name>
<dbReference type="Proteomes" id="UP000063147">
    <property type="component" value="Chromosome"/>
</dbReference>
<reference evidence="10 12" key="3">
    <citation type="submission" date="2017-06" db="EMBL/GenBank/DDBJ databases">
        <title>Draft genome sequence of Fusobacterium nucleatum subsp. animalis KCOM 1280 (=ChDC F318).</title>
        <authorList>
            <person name="Kook J.-K."/>
            <person name="Park S.-N."/>
            <person name="Lim Y.K."/>
            <person name="Roh H."/>
        </authorList>
    </citation>
    <scope>NUCLEOTIDE SEQUENCE [LARGE SCALE GENOMIC DNA]</scope>
    <source>
        <strain evidence="10">KCOM 1280</strain>
        <strain evidence="12">KCOM 1280 ( ChDC F318)</strain>
    </source>
</reference>
<keyword evidence="6 8" id="KW-1133">Transmembrane helix</keyword>
<dbReference type="RefSeq" id="WP_032839009.1">
    <property type="nucleotide sequence ID" value="NZ_CP012713.1"/>
</dbReference>
<protein>
    <recommendedName>
        <fullName evidence="8">Probable membrane transporter protein</fullName>
    </recommendedName>
</protein>
<proteinExistence type="inferred from homology"/>
<comment type="similarity">
    <text evidence="2 8">Belongs to the 4-toluene sulfonate uptake permease (TSUP) (TC 2.A.102) family.</text>
</comment>